<comment type="similarity">
    <text evidence="1 7">Belongs to the terpene cyclase/mutase family.</text>
</comment>
<dbReference type="InterPro" id="IPR002365">
    <property type="entry name" value="Terpene_synthase_CS"/>
</dbReference>
<dbReference type="InterPro" id="IPR018333">
    <property type="entry name" value="Squalene_cyclase"/>
</dbReference>
<sequence>MAKKKAKAASGSTGAEKPSENADIKKRGAEVNGEGEARASKRTRIEDRTDFSRWRMRDDNSRHTWHYLEDDEAAKKWPQTYADKYYLGLPLDLPDLTPANTPLDSVRNGLGFFEKLQLPSGHWGCEYGGPMFLLPGVVFSWYVTKTPIPWYYATEIKNYLFARAHPEDGGWGLHIEGESSVFGTIMNYTTLRLIGVDADHPKMVKARATLHRLGGATHAPHWAKVWLSILGVTDWDIVNPVPPELWLLPDWVPFAPWRWWIHNRMVVLAIGYIWSKRWQAEETDTIRALRNELFVEPWEEIDWASHRNTIAPEDNYHPKSWLLNTINTFLVNVWNPYLRPKALAAKAEAWTMELIDMEDENTDYADLAPVSAVLNLVCCYVRDGPDSYSVRRHKERLEEFLWVNEEGLLCNGTNGVQCWDTAFAIQAVMDAGLTEDPRWRPMLVKALKFLDDQQIRENVKDQDKSYRQQRKGGWAFSNKDQGYAVSDCVSEALKSVIILQKTPGFPTLIDDRRIFDAIDTLLTYQNPSGGCSSYEPPRAGTWMEMLNGAEVFGRIMIEYDYPECTTAVVTALSLFKKHWPDYKAQEISRFIDRAVKWIKTAQLPDGSWYGSWGICFTYATMFALESLSSIGETYGTSQNAKKGCDFLISKQRADGGWSECYKSCEDSEYVEHASGSQVVMTSWALIGLMKADYPDVEPIKKGIKLIMERQQPNGEWLQEAIEGVFNKSCMISYPSYKFTFTMKALGMFAKKYPAEEVV</sequence>
<dbReference type="EMBL" id="MU839012">
    <property type="protein sequence ID" value="KAK1766354.1"/>
    <property type="molecule type" value="Genomic_DNA"/>
</dbReference>
<dbReference type="PANTHER" id="PTHR11764">
    <property type="entry name" value="TERPENE CYCLASE/MUTASE FAMILY MEMBER"/>
    <property type="match status" value="1"/>
</dbReference>
<dbReference type="InterPro" id="IPR008930">
    <property type="entry name" value="Terpenoid_cyclase/PrenylTrfase"/>
</dbReference>
<evidence type="ECO:0000259" key="9">
    <source>
        <dbReference type="Pfam" id="PF13243"/>
    </source>
</evidence>
<evidence type="ECO:0000256" key="6">
    <source>
        <dbReference type="ARBA" id="ARBA00023235"/>
    </source>
</evidence>
<dbReference type="Gene3D" id="1.50.10.20">
    <property type="match status" value="2"/>
</dbReference>
<evidence type="ECO:0000256" key="3">
    <source>
        <dbReference type="ARBA" id="ARBA00022737"/>
    </source>
</evidence>
<organism evidence="11 12">
    <name type="scientific">Phialemonium atrogriseum</name>
    <dbReference type="NCBI Taxonomy" id="1093897"/>
    <lineage>
        <taxon>Eukaryota</taxon>
        <taxon>Fungi</taxon>
        <taxon>Dikarya</taxon>
        <taxon>Ascomycota</taxon>
        <taxon>Pezizomycotina</taxon>
        <taxon>Sordariomycetes</taxon>
        <taxon>Sordariomycetidae</taxon>
        <taxon>Cephalothecales</taxon>
        <taxon>Cephalothecaceae</taxon>
        <taxon>Phialemonium</taxon>
    </lineage>
</organism>
<comment type="caution">
    <text evidence="11">The sequence shown here is derived from an EMBL/GenBank/DDBJ whole genome shotgun (WGS) entry which is preliminary data.</text>
</comment>
<evidence type="ECO:0000256" key="4">
    <source>
        <dbReference type="ARBA" id="ARBA00022955"/>
    </source>
</evidence>
<accession>A0AAJ0C084</accession>
<feature type="domain" description="Squalene cyclase C-terminal" evidence="9">
    <location>
        <begin position="418"/>
        <end position="748"/>
    </location>
</feature>
<dbReference type="GO" id="GO:0005811">
    <property type="term" value="C:lipid droplet"/>
    <property type="evidence" value="ECO:0007669"/>
    <property type="project" value="InterPro"/>
</dbReference>
<dbReference type="Pfam" id="PF13249">
    <property type="entry name" value="SQHop_cyclase_N"/>
    <property type="match status" value="1"/>
</dbReference>
<gene>
    <name evidence="11" type="ORF">QBC33DRAFT_474556</name>
</gene>
<dbReference type="NCBIfam" id="TIGR01787">
    <property type="entry name" value="squalene_cyclas"/>
    <property type="match status" value="1"/>
</dbReference>
<evidence type="ECO:0000256" key="5">
    <source>
        <dbReference type="ARBA" id="ARBA00023098"/>
    </source>
</evidence>
<dbReference type="RefSeq" id="XP_060282567.1">
    <property type="nucleotide sequence ID" value="XM_060425229.1"/>
</dbReference>
<evidence type="ECO:0000259" key="10">
    <source>
        <dbReference type="Pfam" id="PF13249"/>
    </source>
</evidence>
<reference evidence="11" key="1">
    <citation type="submission" date="2023-06" db="EMBL/GenBank/DDBJ databases">
        <title>Genome-scale phylogeny and comparative genomics of the fungal order Sordariales.</title>
        <authorList>
            <consortium name="Lawrence Berkeley National Laboratory"/>
            <person name="Hensen N."/>
            <person name="Bonometti L."/>
            <person name="Westerberg I."/>
            <person name="Brannstrom I.O."/>
            <person name="Guillou S."/>
            <person name="Cros-Aarteil S."/>
            <person name="Calhoun S."/>
            <person name="Haridas S."/>
            <person name="Kuo A."/>
            <person name="Mondo S."/>
            <person name="Pangilinan J."/>
            <person name="Riley R."/>
            <person name="Labutti K."/>
            <person name="Andreopoulos B."/>
            <person name="Lipzen A."/>
            <person name="Chen C."/>
            <person name="Yanf M."/>
            <person name="Daum C."/>
            <person name="Ng V."/>
            <person name="Clum A."/>
            <person name="Steindorff A."/>
            <person name="Ohm R."/>
            <person name="Martin F."/>
            <person name="Silar P."/>
            <person name="Natvig D."/>
            <person name="Lalanne C."/>
            <person name="Gautier V."/>
            <person name="Ament-Velasquez S.L."/>
            <person name="Kruys A."/>
            <person name="Hutchinson M.I."/>
            <person name="Powell A.J."/>
            <person name="Barry K."/>
            <person name="Miller A.N."/>
            <person name="Grigoriev I.V."/>
            <person name="Debuchy R."/>
            <person name="Gladieux P."/>
            <person name="Thoren M.H."/>
            <person name="Johannesson H."/>
        </authorList>
    </citation>
    <scope>NUCLEOTIDE SEQUENCE</scope>
    <source>
        <strain evidence="11">8032-3</strain>
    </source>
</reference>
<dbReference type="InterPro" id="IPR032696">
    <property type="entry name" value="SQ_cyclase_C"/>
</dbReference>
<proteinExistence type="inferred from homology"/>
<dbReference type="CDD" id="cd02892">
    <property type="entry name" value="SQCY_1"/>
    <property type="match status" value="1"/>
</dbReference>
<dbReference type="Pfam" id="PF13243">
    <property type="entry name" value="SQHop_cyclase_C"/>
    <property type="match status" value="1"/>
</dbReference>
<dbReference type="GO" id="GO:0006696">
    <property type="term" value="P:ergosterol biosynthetic process"/>
    <property type="evidence" value="ECO:0007669"/>
    <property type="project" value="TreeGrafter"/>
</dbReference>
<feature type="compositionally biased region" description="Basic and acidic residues" evidence="8">
    <location>
        <begin position="17"/>
        <end position="44"/>
    </location>
</feature>
<keyword evidence="3" id="KW-0677">Repeat</keyword>
<dbReference type="Proteomes" id="UP001244011">
    <property type="component" value="Unassembled WGS sequence"/>
</dbReference>
<dbReference type="PANTHER" id="PTHR11764:SF20">
    <property type="entry name" value="LANOSTEROL SYNTHASE"/>
    <property type="match status" value="1"/>
</dbReference>
<evidence type="ECO:0000313" key="12">
    <source>
        <dbReference type="Proteomes" id="UP001244011"/>
    </source>
</evidence>
<dbReference type="Gene3D" id="6.20.120.20">
    <property type="match status" value="1"/>
</dbReference>
<dbReference type="AlphaFoldDB" id="A0AAJ0C084"/>
<evidence type="ECO:0000313" key="11">
    <source>
        <dbReference type="EMBL" id="KAK1766354.1"/>
    </source>
</evidence>
<dbReference type="SUPFAM" id="SSF48239">
    <property type="entry name" value="Terpenoid cyclases/Protein prenyltransferases"/>
    <property type="match status" value="2"/>
</dbReference>
<evidence type="ECO:0000256" key="2">
    <source>
        <dbReference type="ARBA" id="ARBA00022516"/>
    </source>
</evidence>
<keyword evidence="6 7" id="KW-0413">Isomerase</keyword>
<evidence type="ECO:0000256" key="7">
    <source>
        <dbReference type="RuleBase" id="RU362003"/>
    </source>
</evidence>
<keyword evidence="5" id="KW-0443">Lipid metabolism</keyword>
<dbReference type="PROSITE" id="PS01074">
    <property type="entry name" value="TERPENE_SYNTHASES"/>
    <property type="match status" value="1"/>
</dbReference>
<keyword evidence="2" id="KW-0444">Lipid biosynthesis</keyword>
<dbReference type="InterPro" id="IPR032697">
    <property type="entry name" value="SQ_cyclase_N"/>
</dbReference>
<dbReference type="GO" id="GO:0016104">
    <property type="term" value="P:triterpenoid biosynthetic process"/>
    <property type="evidence" value="ECO:0007669"/>
    <property type="project" value="InterPro"/>
</dbReference>
<keyword evidence="12" id="KW-1185">Reference proteome</keyword>
<feature type="region of interest" description="Disordered" evidence="8">
    <location>
        <begin position="1"/>
        <end position="44"/>
    </location>
</feature>
<dbReference type="SFLD" id="SFLDG01016">
    <property type="entry name" value="Prenyltransferase_Like_2"/>
    <property type="match status" value="1"/>
</dbReference>
<dbReference type="EC" id="5.4.99.-" evidence="7"/>
<feature type="domain" description="Squalene cyclase N-terminal" evidence="10">
    <location>
        <begin position="117"/>
        <end position="403"/>
    </location>
</feature>
<protein>
    <recommendedName>
        <fullName evidence="7">Terpene cyclase/mutase family member</fullName>
        <ecNumber evidence="7">5.4.99.-</ecNumber>
    </recommendedName>
</protein>
<dbReference type="GO" id="GO:0000250">
    <property type="term" value="F:lanosterol synthase activity"/>
    <property type="evidence" value="ECO:0007669"/>
    <property type="project" value="UniProtKB-ARBA"/>
</dbReference>
<evidence type="ECO:0000256" key="1">
    <source>
        <dbReference type="ARBA" id="ARBA00009755"/>
    </source>
</evidence>
<name>A0AAJ0C084_9PEZI</name>
<dbReference type="GeneID" id="85308416"/>
<evidence type="ECO:0000256" key="8">
    <source>
        <dbReference type="SAM" id="MobiDB-lite"/>
    </source>
</evidence>
<keyword evidence="4" id="KW-0752">Steroid biosynthesis</keyword>
<dbReference type="FunFam" id="1.50.10.20:FF:000003">
    <property type="entry name" value="Terpene cyclase/mutase family member"/>
    <property type="match status" value="1"/>
</dbReference>